<organism evidence="1 2">
    <name type="scientific">Haematobacter massiliensis</name>
    <dbReference type="NCBI Taxonomy" id="195105"/>
    <lineage>
        <taxon>Bacteria</taxon>
        <taxon>Pseudomonadati</taxon>
        <taxon>Pseudomonadota</taxon>
        <taxon>Alphaproteobacteria</taxon>
        <taxon>Rhodobacterales</taxon>
        <taxon>Paracoccaceae</taxon>
        <taxon>Haematobacter</taxon>
    </lineage>
</organism>
<reference evidence="1 2" key="1">
    <citation type="submission" date="2014-03" db="EMBL/GenBank/DDBJ databases">
        <title>Genome of Haematobacter massiliensis CCUG 47968.</title>
        <authorList>
            <person name="Wang D."/>
            <person name="Wang G."/>
        </authorList>
    </citation>
    <scope>NUCLEOTIDE SEQUENCE [LARGE SCALE GENOMIC DNA]</scope>
    <source>
        <strain evidence="1 2">CCUG 47968</strain>
    </source>
</reference>
<proteinExistence type="predicted"/>
<comment type="caution">
    <text evidence="1">The sequence shown here is derived from an EMBL/GenBank/DDBJ whole genome shotgun (WGS) entry which is preliminary data.</text>
</comment>
<evidence type="ECO:0000313" key="1">
    <source>
        <dbReference type="EMBL" id="KFI29425.1"/>
    </source>
</evidence>
<accession>A0A086Y575</accession>
<keyword evidence="2" id="KW-1185">Reference proteome</keyword>
<dbReference type="Proteomes" id="UP000028826">
    <property type="component" value="Unassembled WGS sequence"/>
</dbReference>
<gene>
    <name evidence="1" type="ORF">CN97_16005</name>
</gene>
<sequence>MASWLSGTTRAHVLIDIDVVWYNARRTREGAIGTSLGLRWSKGRLTAKGILVAPLLEGGVSGWATR</sequence>
<protein>
    <submittedName>
        <fullName evidence="1">Uncharacterized protein</fullName>
    </submittedName>
</protein>
<dbReference type="STRING" id="195105.CN97_16005"/>
<dbReference type="AlphaFoldDB" id="A0A086Y575"/>
<name>A0A086Y575_9RHOB</name>
<evidence type="ECO:0000313" key="2">
    <source>
        <dbReference type="Proteomes" id="UP000028826"/>
    </source>
</evidence>
<dbReference type="EMBL" id="JGYG01000006">
    <property type="protein sequence ID" value="KFI29425.1"/>
    <property type="molecule type" value="Genomic_DNA"/>
</dbReference>